<organism evidence="9 10">
    <name type="scientific">Pocillopora damicornis</name>
    <name type="common">Cauliflower coral</name>
    <name type="synonym">Millepora damicornis</name>
    <dbReference type="NCBI Taxonomy" id="46731"/>
    <lineage>
        <taxon>Eukaryota</taxon>
        <taxon>Metazoa</taxon>
        <taxon>Cnidaria</taxon>
        <taxon>Anthozoa</taxon>
        <taxon>Hexacorallia</taxon>
        <taxon>Scleractinia</taxon>
        <taxon>Astrocoeniina</taxon>
        <taxon>Pocilloporidae</taxon>
        <taxon>Pocillopora</taxon>
    </lineage>
</organism>
<comment type="caution">
    <text evidence="9">The sequence shown here is derived from an EMBL/GenBank/DDBJ whole genome shotgun (WGS) entry which is preliminary data.</text>
</comment>
<proteinExistence type="predicted"/>
<dbReference type="OrthoDB" id="5954541at2759"/>
<dbReference type="EMBL" id="RCHS01002416">
    <property type="protein sequence ID" value="RMX47530.1"/>
    <property type="molecule type" value="Genomic_DNA"/>
</dbReference>
<comment type="subcellular location">
    <subcellularLocation>
        <location evidence="1">Membrane</location>
        <topology evidence="1">Multi-pass membrane protein</topology>
    </subcellularLocation>
</comment>
<keyword evidence="4" id="KW-0472">Membrane</keyword>
<keyword evidence="2" id="KW-0812">Transmembrane</keyword>
<evidence type="ECO:0000259" key="8">
    <source>
        <dbReference type="Pfam" id="PF01094"/>
    </source>
</evidence>
<accession>A0A3M6U1K6</accession>
<evidence type="ECO:0000256" key="7">
    <source>
        <dbReference type="SAM" id="SignalP"/>
    </source>
</evidence>
<evidence type="ECO:0000256" key="3">
    <source>
        <dbReference type="ARBA" id="ARBA00022989"/>
    </source>
</evidence>
<evidence type="ECO:0000256" key="4">
    <source>
        <dbReference type="ARBA" id="ARBA00023136"/>
    </source>
</evidence>
<keyword evidence="6" id="KW-0325">Glycoprotein</keyword>
<gene>
    <name evidence="9" type="ORF">pdam_00002100</name>
</gene>
<keyword evidence="5" id="KW-0675">Receptor</keyword>
<evidence type="ECO:0000256" key="5">
    <source>
        <dbReference type="ARBA" id="ARBA00023170"/>
    </source>
</evidence>
<feature type="domain" description="Receptor ligand binding region" evidence="8">
    <location>
        <begin position="45"/>
        <end position="82"/>
    </location>
</feature>
<dbReference type="Pfam" id="PF01094">
    <property type="entry name" value="ANF_receptor"/>
    <property type="match status" value="1"/>
</dbReference>
<dbReference type="InterPro" id="IPR000337">
    <property type="entry name" value="GPCR_3"/>
</dbReference>
<name>A0A3M6U1K6_POCDA</name>
<evidence type="ECO:0000256" key="1">
    <source>
        <dbReference type="ARBA" id="ARBA00004141"/>
    </source>
</evidence>
<dbReference type="InterPro" id="IPR028082">
    <property type="entry name" value="Peripla_BP_I"/>
</dbReference>
<dbReference type="Proteomes" id="UP000275408">
    <property type="component" value="Unassembled WGS sequence"/>
</dbReference>
<dbReference type="AlphaFoldDB" id="A0A3M6U1K6"/>
<feature type="non-terminal residue" evidence="9">
    <location>
        <position position="89"/>
    </location>
</feature>
<dbReference type="GO" id="GO:0016020">
    <property type="term" value="C:membrane"/>
    <property type="evidence" value="ECO:0007669"/>
    <property type="project" value="UniProtKB-SubCell"/>
</dbReference>
<keyword evidence="7" id="KW-0732">Signal</keyword>
<reference evidence="9 10" key="1">
    <citation type="journal article" date="2018" name="Sci. Rep.">
        <title>Comparative analysis of the Pocillopora damicornis genome highlights role of immune system in coral evolution.</title>
        <authorList>
            <person name="Cunning R."/>
            <person name="Bay R.A."/>
            <person name="Gillette P."/>
            <person name="Baker A.C."/>
            <person name="Traylor-Knowles N."/>
        </authorList>
    </citation>
    <scope>NUCLEOTIDE SEQUENCE [LARGE SCALE GENOMIC DNA]</scope>
    <source>
        <strain evidence="9">RSMAS</strain>
        <tissue evidence="9">Whole animal</tissue>
    </source>
</reference>
<evidence type="ECO:0000313" key="9">
    <source>
        <dbReference type="EMBL" id="RMX47530.1"/>
    </source>
</evidence>
<dbReference type="SUPFAM" id="SSF53822">
    <property type="entry name" value="Periplasmic binding protein-like I"/>
    <property type="match status" value="1"/>
</dbReference>
<dbReference type="GO" id="GO:0004930">
    <property type="term" value="F:G protein-coupled receptor activity"/>
    <property type="evidence" value="ECO:0007669"/>
    <property type="project" value="InterPro"/>
</dbReference>
<feature type="chain" id="PRO_5018242141" description="Receptor ligand binding region domain-containing protein" evidence="7">
    <location>
        <begin position="21"/>
        <end position="89"/>
    </location>
</feature>
<evidence type="ECO:0000313" key="10">
    <source>
        <dbReference type="Proteomes" id="UP000275408"/>
    </source>
</evidence>
<evidence type="ECO:0000256" key="2">
    <source>
        <dbReference type="ARBA" id="ARBA00022692"/>
    </source>
</evidence>
<protein>
    <recommendedName>
        <fullName evidence="8">Receptor ligand binding region domain-containing protein</fullName>
    </recommendedName>
</protein>
<feature type="signal peptide" evidence="7">
    <location>
        <begin position="1"/>
        <end position="20"/>
    </location>
</feature>
<sequence length="89" mass="10196">MVQLHLMLLWVALQFESGTSNPRRFYRPGKDKCGEFYAFGLGYIEAITFAIEHISNDTNLLPNVTLGFDIRDYCDTPVLAMHGNSKRLR</sequence>
<keyword evidence="3" id="KW-1133">Transmembrane helix</keyword>
<dbReference type="Gene3D" id="3.40.50.2300">
    <property type="match status" value="1"/>
</dbReference>
<dbReference type="InterPro" id="IPR001828">
    <property type="entry name" value="ANF_lig-bd_rcpt"/>
</dbReference>
<keyword evidence="10" id="KW-1185">Reference proteome</keyword>
<dbReference type="PRINTS" id="PR00248">
    <property type="entry name" value="GPCRMGR"/>
</dbReference>
<evidence type="ECO:0000256" key="6">
    <source>
        <dbReference type="ARBA" id="ARBA00023180"/>
    </source>
</evidence>